<dbReference type="GO" id="GO:0000271">
    <property type="term" value="P:polysaccharide biosynthetic process"/>
    <property type="evidence" value="ECO:0007669"/>
    <property type="project" value="TreeGrafter"/>
</dbReference>
<keyword evidence="7" id="KW-1185">Reference proteome</keyword>
<evidence type="ECO:0000256" key="1">
    <source>
        <dbReference type="ARBA" id="ARBA00022898"/>
    </source>
</evidence>
<dbReference type="SUPFAM" id="SSF53383">
    <property type="entry name" value="PLP-dependent transferases"/>
    <property type="match status" value="1"/>
</dbReference>
<protein>
    <submittedName>
        <fullName evidence="6">dTDP-4-amino-4,6-dideoxygalactose transaminase</fullName>
    </submittedName>
</protein>
<reference evidence="6 7" key="1">
    <citation type="submission" date="2018-02" db="EMBL/GenBank/DDBJ databases">
        <title>Genomic Encyclopedia of Archaeal and Bacterial Type Strains, Phase II (KMG-II): from individual species to whole genera.</title>
        <authorList>
            <person name="Goeker M."/>
        </authorList>
    </citation>
    <scope>NUCLEOTIDE SEQUENCE [LARGE SCALE GENOMIC DNA]</scope>
    <source>
        <strain evidence="6 7">DSM 16809</strain>
    </source>
</reference>
<feature type="active site" description="Proton acceptor" evidence="3">
    <location>
        <position position="193"/>
    </location>
</feature>
<evidence type="ECO:0000313" key="6">
    <source>
        <dbReference type="EMBL" id="PPK93028.1"/>
    </source>
</evidence>
<accession>A0A2S6IFN9</accession>
<comment type="caution">
    <text evidence="6">The sequence shown here is derived from an EMBL/GenBank/DDBJ whole genome shotgun (WGS) entry which is preliminary data.</text>
</comment>
<dbReference type="GO" id="GO:0008483">
    <property type="term" value="F:transaminase activity"/>
    <property type="evidence" value="ECO:0007669"/>
    <property type="project" value="TreeGrafter"/>
</dbReference>
<keyword evidence="1 4" id="KW-0663">Pyridoxal phosphate</keyword>
<feature type="modified residue" description="N6-(pyridoxal phosphate)lysine" evidence="4">
    <location>
        <position position="193"/>
    </location>
</feature>
<evidence type="ECO:0000256" key="2">
    <source>
        <dbReference type="ARBA" id="ARBA00037999"/>
    </source>
</evidence>
<dbReference type="AlphaFoldDB" id="A0A2S6IFN9"/>
<sequence length="369" mass="41123">MTEMTPPYIPYLDLKPLNDRFAQEDLLSFKEIHASGRFIGGEYVDRFEKEFSVYCGTSHCIGTGNGLDALTIILKAEVALGNLPQNASILVPAHTYIATFLSVIHAGMRPVPVDVEELTLTANVLRKVTLEYDAIIVVDIYGKLVDDEVYAFAKDNSLPIYCDTAQSHGATNKLGERSGNLARASAFSFYPTKNLGGIGDAGAITTNDFELANMCRKVANYGRESRFVNNIIGVNSRLDPLQAAFLSNRLPMLDADNTRRIEIATYYYQHINNVKVKLLPSDFLNNCVSHVFPVYVANRKVFMDYLDHIGIGTSVHYEIPPHQQAAFKELNHLSFPVTEELHRTEVSLPCHPLLSKEDVEFIVKAVNAY</sequence>
<dbReference type="Gene3D" id="3.90.1150.10">
    <property type="entry name" value="Aspartate Aminotransferase, domain 1"/>
    <property type="match status" value="1"/>
</dbReference>
<evidence type="ECO:0000256" key="4">
    <source>
        <dbReference type="PIRSR" id="PIRSR000390-2"/>
    </source>
</evidence>
<proteinExistence type="inferred from homology"/>
<dbReference type="InterPro" id="IPR015422">
    <property type="entry name" value="PyrdxlP-dep_Trfase_small"/>
</dbReference>
<dbReference type="Pfam" id="PF01041">
    <property type="entry name" value="DegT_DnrJ_EryC1"/>
    <property type="match status" value="1"/>
</dbReference>
<dbReference type="EMBL" id="PTJE01000008">
    <property type="protein sequence ID" value="PPK93028.1"/>
    <property type="molecule type" value="Genomic_DNA"/>
</dbReference>
<evidence type="ECO:0000313" key="7">
    <source>
        <dbReference type="Proteomes" id="UP000239002"/>
    </source>
</evidence>
<evidence type="ECO:0000256" key="5">
    <source>
        <dbReference type="RuleBase" id="RU004508"/>
    </source>
</evidence>
<dbReference type="Proteomes" id="UP000239002">
    <property type="component" value="Unassembled WGS sequence"/>
</dbReference>
<evidence type="ECO:0000256" key="3">
    <source>
        <dbReference type="PIRSR" id="PIRSR000390-1"/>
    </source>
</evidence>
<comment type="similarity">
    <text evidence="2 5">Belongs to the DegT/DnrJ/EryC1 family.</text>
</comment>
<dbReference type="Gene3D" id="3.40.640.10">
    <property type="entry name" value="Type I PLP-dependent aspartate aminotransferase-like (Major domain)"/>
    <property type="match status" value="1"/>
</dbReference>
<dbReference type="GO" id="GO:0030170">
    <property type="term" value="F:pyridoxal phosphate binding"/>
    <property type="evidence" value="ECO:0007669"/>
    <property type="project" value="TreeGrafter"/>
</dbReference>
<dbReference type="InterPro" id="IPR015421">
    <property type="entry name" value="PyrdxlP-dep_Trfase_major"/>
</dbReference>
<dbReference type="PANTHER" id="PTHR30244">
    <property type="entry name" value="TRANSAMINASE"/>
    <property type="match status" value="1"/>
</dbReference>
<dbReference type="PIRSF" id="PIRSF000390">
    <property type="entry name" value="PLP_StrS"/>
    <property type="match status" value="1"/>
</dbReference>
<dbReference type="RefSeq" id="WP_245890743.1">
    <property type="nucleotide sequence ID" value="NZ_PTJE01000008.1"/>
</dbReference>
<dbReference type="InterPro" id="IPR015424">
    <property type="entry name" value="PyrdxlP-dep_Trfase"/>
</dbReference>
<dbReference type="InterPro" id="IPR000653">
    <property type="entry name" value="DegT/StrS_aminotransferase"/>
</dbReference>
<gene>
    <name evidence="6" type="ORF">LY01_02733</name>
</gene>
<dbReference type="PANTHER" id="PTHR30244:SF36">
    <property type="entry name" value="3-OXO-GLUCOSE-6-PHOSPHATE:GLUTAMATE AMINOTRANSFERASE"/>
    <property type="match status" value="1"/>
</dbReference>
<name>A0A2S6IFN9_9FLAO</name>
<organism evidence="6 7">
    <name type="scientific">Nonlabens xylanidelens</name>
    <dbReference type="NCBI Taxonomy" id="191564"/>
    <lineage>
        <taxon>Bacteria</taxon>
        <taxon>Pseudomonadati</taxon>
        <taxon>Bacteroidota</taxon>
        <taxon>Flavobacteriia</taxon>
        <taxon>Flavobacteriales</taxon>
        <taxon>Flavobacteriaceae</taxon>
        <taxon>Nonlabens</taxon>
    </lineage>
</organism>